<reference evidence="1 2" key="1">
    <citation type="submission" date="2020-05" db="EMBL/GenBank/DDBJ databases">
        <title>MicrobeNet Type strains.</title>
        <authorList>
            <person name="Nicholson A.C."/>
        </authorList>
    </citation>
    <scope>NUCLEOTIDE SEQUENCE [LARGE SCALE GENOMIC DNA]</scope>
    <source>
        <strain evidence="1 2">ATCC 700815</strain>
    </source>
</reference>
<accession>A0A849BJZ3</accession>
<comment type="caution">
    <text evidence="1">The sequence shown here is derived from an EMBL/GenBank/DDBJ whole genome shotgun (WGS) entry which is preliminary data.</text>
</comment>
<organism evidence="1 2">
    <name type="scientific">Cupriavidus gilardii</name>
    <dbReference type="NCBI Taxonomy" id="82541"/>
    <lineage>
        <taxon>Bacteria</taxon>
        <taxon>Pseudomonadati</taxon>
        <taxon>Pseudomonadota</taxon>
        <taxon>Betaproteobacteria</taxon>
        <taxon>Burkholderiales</taxon>
        <taxon>Burkholderiaceae</taxon>
        <taxon>Cupriavidus</taxon>
    </lineage>
</organism>
<dbReference type="Proteomes" id="UP000542973">
    <property type="component" value="Unassembled WGS sequence"/>
</dbReference>
<dbReference type="EMBL" id="JABEMD010000099">
    <property type="protein sequence ID" value="NNH14338.1"/>
    <property type="molecule type" value="Genomic_DNA"/>
</dbReference>
<feature type="non-terminal residue" evidence="1">
    <location>
        <position position="41"/>
    </location>
</feature>
<protein>
    <submittedName>
        <fullName evidence="1">Phage tail protein</fullName>
    </submittedName>
</protein>
<evidence type="ECO:0000313" key="2">
    <source>
        <dbReference type="Proteomes" id="UP000542973"/>
    </source>
</evidence>
<gene>
    <name evidence="1" type="ORF">HLB16_26215</name>
</gene>
<dbReference type="AlphaFoldDB" id="A0A849BJZ3"/>
<sequence>MATIDFLPFATGSGANVMSQAEWAALTQRLSGFQSGVAQSA</sequence>
<proteinExistence type="predicted"/>
<name>A0A849BJZ3_9BURK</name>
<evidence type="ECO:0000313" key="1">
    <source>
        <dbReference type="EMBL" id="NNH14338.1"/>
    </source>
</evidence>